<dbReference type="SUPFAM" id="SSF117396">
    <property type="entry name" value="TM1631-like"/>
    <property type="match status" value="1"/>
</dbReference>
<dbReference type="InterPro" id="IPR002763">
    <property type="entry name" value="DUF72"/>
</dbReference>
<evidence type="ECO:0000313" key="2">
    <source>
        <dbReference type="Proteomes" id="UP000199251"/>
    </source>
</evidence>
<dbReference type="PANTHER" id="PTHR30348">
    <property type="entry name" value="UNCHARACTERIZED PROTEIN YECE"/>
    <property type="match status" value="1"/>
</dbReference>
<dbReference type="Proteomes" id="UP000199251">
    <property type="component" value="Unassembled WGS sequence"/>
</dbReference>
<gene>
    <name evidence="1" type="ORF">BN1232_02985</name>
</gene>
<dbReference type="Pfam" id="PF01904">
    <property type="entry name" value="DUF72"/>
    <property type="match status" value="1"/>
</dbReference>
<reference evidence="1 2" key="1">
    <citation type="submission" date="2015-03" db="EMBL/GenBank/DDBJ databases">
        <authorList>
            <person name="Urmite Genomes"/>
        </authorList>
    </citation>
    <scope>NUCLEOTIDE SEQUENCE [LARGE SCALE GENOMIC DNA]</scope>
    <source>
        <strain evidence="1 2">CSUR P1491</strain>
    </source>
</reference>
<dbReference type="AlphaFoldDB" id="A0A0E4GYP9"/>
<dbReference type="EMBL" id="CTEE01000001">
    <property type="protein sequence ID" value="CQD14304.1"/>
    <property type="molecule type" value="Genomic_DNA"/>
</dbReference>
<dbReference type="STRING" id="141349.BN1232_02985"/>
<dbReference type="InterPro" id="IPR036520">
    <property type="entry name" value="UPF0759_sf"/>
</dbReference>
<dbReference type="Gene3D" id="3.20.20.410">
    <property type="entry name" value="Protein of unknown function UPF0759"/>
    <property type="match status" value="1"/>
</dbReference>
<proteinExistence type="predicted"/>
<dbReference type="PANTHER" id="PTHR30348:SF4">
    <property type="entry name" value="DUF72 DOMAIN-CONTAINING PROTEIN"/>
    <property type="match status" value="1"/>
</dbReference>
<name>A0A0E4GYP9_MYCLN</name>
<protein>
    <recommendedName>
        <fullName evidence="3">Sensor histidine kinase</fullName>
    </recommendedName>
</protein>
<accession>A0A0E4GYP9</accession>
<organism evidence="1 2">
    <name type="scientific">Mycobacterium lentiflavum</name>
    <dbReference type="NCBI Taxonomy" id="141349"/>
    <lineage>
        <taxon>Bacteria</taxon>
        <taxon>Bacillati</taxon>
        <taxon>Actinomycetota</taxon>
        <taxon>Actinomycetes</taxon>
        <taxon>Mycobacteriales</taxon>
        <taxon>Mycobacteriaceae</taxon>
        <taxon>Mycobacterium</taxon>
        <taxon>Mycobacterium simiae complex</taxon>
    </lineage>
</organism>
<evidence type="ECO:0008006" key="3">
    <source>
        <dbReference type="Google" id="ProtNLM"/>
    </source>
</evidence>
<evidence type="ECO:0000313" key="1">
    <source>
        <dbReference type="EMBL" id="CQD14304.1"/>
    </source>
</evidence>
<sequence>MTVRIGTSGWSYDHWADVLYPRGTASARRLARYAEVFDTVELNASFYRWPKDSTFTRWRDQLSPGFTMSVKAHRGLTHYRRLGSPEPWIERFERCWHLLGDHHGVLLVQVHPELQRDSASETRLDSFLDLVPGSIRVAVELRHPSWDDPAVYQLLERHRAAYVVMSGAGLACIPRATTDLVYIRMHGPDPDSLYTGSYPDDELRSWADRIVAWDHEGRDVWMYFNNDLGGHAVRKSGARSSDHDVGSTGAQSWSMTSGGYWACRRSRSARRRLIRSRASAGMVTSSSQVR</sequence>